<accession>A0A127VJ24</accession>
<name>A0A127VJ24_9SPHI</name>
<dbReference type="AlphaFoldDB" id="A0A127VJ24"/>
<protein>
    <submittedName>
        <fullName evidence="1">Uncharacterized protein</fullName>
    </submittedName>
</protein>
<dbReference type="Proteomes" id="UP000071561">
    <property type="component" value="Chromosome"/>
</dbReference>
<evidence type="ECO:0000313" key="2">
    <source>
        <dbReference type="Proteomes" id="UP000071561"/>
    </source>
</evidence>
<dbReference type="PATRIC" id="fig|188932.3.peg.4214"/>
<evidence type="ECO:0000313" key="1">
    <source>
        <dbReference type="EMBL" id="AMQ00909.1"/>
    </source>
</evidence>
<organism evidence="1 2">
    <name type="scientific">Pedobacter cryoconitis</name>
    <dbReference type="NCBI Taxonomy" id="188932"/>
    <lineage>
        <taxon>Bacteria</taxon>
        <taxon>Pseudomonadati</taxon>
        <taxon>Bacteroidota</taxon>
        <taxon>Sphingobacteriia</taxon>
        <taxon>Sphingobacteriales</taxon>
        <taxon>Sphingobacteriaceae</taxon>
        <taxon>Pedobacter</taxon>
    </lineage>
</organism>
<keyword evidence="2" id="KW-1185">Reference proteome</keyword>
<gene>
    <name evidence="1" type="ORF">AY601_4058</name>
</gene>
<dbReference type="EMBL" id="CP014504">
    <property type="protein sequence ID" value="AMQ00909.1"/>
    <property type="molecule type" value="Genomic_DNA"/>
</dbReference>
<proteinExistence type="predicted"/>
<reference evidence="1 2" key="1">
    <citation type="submission" date="2016-03" db="EMBL/GenBank/DDBJ databases">
        <title>Complete genome sequence of Pedobacter cryoconitis PAMC 27485.</title>
        <authorList>
            <person name="Lee J."/>
            <person name="Kim O.-S."/>
        </authorList>
    </citation>
    <scope>NUCLEOTIDE SEQUENCE [LARGE SCALE GENOMIC DNA]</scope>
    <source>
        <strain evidence="1 2">PAMC 27485</strain>
    </source>
</reference>
<sequence>MMFAALKNNITAPTGRIIKVSVEDDSHSTIAAWNKWVPLATHGVFKDTTGAATTIKLIEVNSVSAIVSYGYISHPVNDPDFPDAVLDANLYIELSTTKNMQFQGLNPSKQYTFIFATYPNTYDISYGQQSHILGGVQKIVANDTDAIYKCYFESVSPDASGNITYSIAGLGNSNYAFLSAFIIKEL</sequence>
<dbReference type="KEGG" id="pcm:AY601_4058"/>